<feature type="transmembrane region" description="Helical" evidence="1">
    <location>
        <begin position="41"/>
        <end position="62"/>
    </location>
</feature>
<dbReference type="EMBL" id="CP053435">
    <property type="protein sequence ID" value="QJW91662.1"/>
    <property type="molecule type" value="Genomic_DNA"/>
</dbReference>
<dbReference type="RefSeq" id="WP_171741508.1">
    <property type="nucleotide sequence ID" value="NZ_CP053435.1"/>
</dbReference>
<feature type="transmembrane region" description="Helical" evidence="1">
    <location>
        <begin position="9"/>
        <end position="29"/>
    </location>
</feature>
<dbReference type="KEGG" id="stae:HNV11_20895"/>
<name>A0A6M5YF73_9BACT</name>
<accession>A0A6M5YF73</accession>
<evidence type="ECO:0000313" key="2">
    <source>
        <dbReference type="EMBL" id="QJW91662.1"/>
    </source>
</evidence>
<proteinExistence type="predicted"/>
<reference evidence="2 3" key="1">
    <citation type="submission" date="2020-05" db="EMBL/GenBank/DDBJ databases">
        <title>Genome sequencing of Spirosoma sp. TS118.</title>
        <authorList>
            <person name="Lee J.-H."/>
            <person name="Jeong S."/>
            <person name="Zhao L."/>
            <person name="Jung J.-H."/>
            <person name="Kim M.-K."/>
            <person name="Lim S."/>
        </authorList>
    </citation>
    <scope>NUCLEOTIDE SEQUENCE [LARGE SCALE GENOMIC DNA]</scope>
    <source>
        <strain evidence="2 3">TS118</strain>
    </source>
</reference>
<organism evidence="2 3">
    <name type="scientific">Spirosoma taeanense</name>
    <dbReference type="NCBI Taxonomy" id="2735870"/>
    <lineage>
        <taxon>Bacteria</taxon>
        <taxon>Pseudomonadati</taxon>
        <taxon>Bacteroidota</taxon>
        <taxon>Cytophagia</taxon>
        <taxon>Cytophagales</taxon>
        <taxon>Cytophagaceae</taxon>
        <taxon>Spirosoma</taxon>
    </lineage>
</organism>
<dbReference type="Proteomes" id="UP000502756">
    <property type="component" value="Chromosome"/>
</dbReference>
<evidence type="ECO:0000313" key="3">
    <source>
        <dbReference type="Proteomes" id="UP000502756"/>
    </source>
</evidence>
<keyword evidence="1" id="KW-0472">Membrane</keyword>
<sequence>MVTIRNKFVLLAAGFWLGGIILLLLGAAFRPQSWAGAPLTIGIIGQALGFGFLGFALMQAVFRKRNR</sequence>
<evidence type="ECO:0000256" key="1">
    <source>
        <dbReference type="SAM" id="Phobius"/>
    </source>
</evidence>
<keyword evidence="1" id="KW-0812">Transmembrane</keyword>
<dbReference type="AlphaFoldDB" id="A0A6M5YF73"/>
<keyword evidence="1" id="KW-1133">Transmembrane helix</keyword>
<gene>
    <name evidence="2" type="ORF">HNV11_20895</name>
</gene>
<protein>
    <submittedName>
        <fullName evidence="2">Uncharacterized protein</fullName>
    </submittedName>
</protein>
<keyword evidence="3" id="KW-1185">Reference proteome</keyword>